<evidence type="ECO:0000313" key="2">
    <source>
        <dbReference type="Proteomes" id="UP001163104"/>
    </source>
</evidence>
<reference evidence="1" key="1">
    <citation type="submission" date="2022-10" db="EMBL/GenBank/DDBJ databases">
        <title>Mechanism of multi-heavy metal repair in Cytobacillus Firmus M7.</title>
        <authorList>
            <person name="Li X."/>
            <person name="Yu C."/>
        </authorList>
    </citation>
    <scope>NUCLEOTIDE SEQUENCE</scope>
    <source>
        <strain evidence="1">M7</strain>
    </source>
</reference>
<name>A0AA46Q086_CYTFI</name>
<proteinExistence type="predicted"/>
<evidence type="ECO:0000313" key="1">
    <source>
        <dbReference type="EMBL" id="UYG96790.1"/>
    </source>
</evidence>
<dbReference type="RefSeq" id="WP_263599798.1">
    <property type="nucleotide sequence ID" value="NZ_CP107027.1"/>
</dbReference>
<sequence>MFMDIVGKERPFSLPQMIAAFRSRVKNNDIKIRSIPLVQTGSEIHAIKEYLDVLINLNIVKHAEKGLYKKTALSGEHEHYYRIIQIEDDFYRGITQRILQGK</sequence>
<dbReference type="EMBL" id="CP107027">
    <property type="protein sequence ID" value="UYG96790.1"/>
    <property type="molecule type" value="Genomic_DNA"/>
</dbReference>
<gene>
    <name evidence="1" type="ORF">OD459_07110</name>
</gene>
<dbReference type="Proteomes" id="UP001163104">
    <property type="component" value="Chromosome"/>
</dbReference>
<organism evidence="1 2">
    <name type="scientific">Cytobacillus firmus</name>
    <name type="common">Bacillus firmus</name>
    <dbReference type="NCBI Taxonomy" id="1399"/>
    <lineage>
        <taxon>Bacteria</taxon>
        <taxon>Bacillati</taxon>
        <taxon>Bacillota</taxon>
        <taxon>Bacilli</taxon>
        <taxon>Bacillales</taxon>
        <taxon>Bacillaceae</taxon>
        <taxon>Cytobacillus</taxon>
    </lineage>
</organism>
<accession>A0AA46Q086</accession>
<protein>
    <submittedName>
        <fullName evidence="1">Uncharacterized protein</fullName>
    </submittedName>
</protein>
<dbReference type="AlphaFoldDB" id="A0AA46Q086"/>